<evidence type="ECO:0000256" key="3">
    <source>
        <dbReference type="SAM" id="MobiDB-lite"/>
    </source>
</evidence>
<evidence type="ECO:0000313" key="5">
    <source>
        <dbReference type="EMBL" id="KAG7492549.1"/>
    </source>
</evidence>
<dbReference type="PANTHER" id="PTHR22975:SF5">
    <property type="entry name" value="INACTIVE UBIQUITIN CARBOXYL-TERMINAL HYDROLASE 54"/>
    <property type="match status" value="1"/>
</dbReference>
<dbReference type="InterPro" id="IPR038765">
    <property type="entry name" value="Papain-like_cys_pep_sf"/>
</dbReference>
<keyword evidence="6" id="KW-1185">Reference proteome</keyword>
<feature type="compositionally biased region" description="Gly residues" evidence="3">
    <location>
        <begin position="657"/>
        <end position="666"/>
    </location>
</feature>
<dbReference type="EMBL" id="JAFDVH010000001">
    <property type="protein sequence ID" value="KAG7492549.1"/>
    <property type="molecule type" value="Genomic_DNA"/>
</dbReference>
<dbReference type="GO" id="GO:0016579">
    <property type="term" value="P:protein deubiquitination"/>
    <property type="evidence" value="ECO:0007669"/>
    <property type="project" value="InterPro"/>
</dbReference>
<name>A0A9D3TK16_MEGAT</name>
<organism evidence="5 6">
    <name type="scientific">Megalops atlanticus</name>
    <name type="common">Tarpon</name>
    <name type="synonym">Clupea gigantea</name>
    <dbReference type="NCBI Taxonomy" id="7932"/>
    <lineage>
        <taxon>Eukaryota</taxon>
        <taxon>Metazoa</taxon>
        <taxon>Chordata</taxon>
        <taxon>Craniata</taxon>
        <taxon>Vertebrata</taxon>
        <taxon>Euteleostomi</taxon>
        <taxon>Actinopterygii</taxon>
        <taxon>Neopterygii</taxon>
        <taxon>Teleostei</taxon>
        <taxon>Elopiformes</taxon>
        <taxon>Megalopidae</taxon>
        <taxon>Megalops</taxon>
    </lineage>
</organism>
<evidence type="ECO:0000259" key="4">
    <source>
        <dbReference type="PROSITE" id="PS50235"/>
    </source>
</evidence>
<feature type="region of interest" description="Disordered" evidence="3">
    <location>
        <begin position="484"/>
        <end position="753"/>
    </location>
</feature>
<feature type="compositionally biased region" description="Basic and acidic residues" evidence="3">
    <location>
        <begin position="621"/>
        <end position="638"/>
    </location>
</feature>
<feature type="compositionally biased region" description="Polar residues" evidence="3">
    <location>
        <begin position="525"/>
        <end position="535"/>
    </location>
</feature>
<dbReference type="InterPro" id="IPR001394">
    <property type="entry name" value="Peptidase_C19_UCH"/>
</dbReference>
<dbReference type="Proteomes" id="UP001046870">
    <property type="component" value="Chromosome 1"/>
</dbReference>
<dbReference type="OrthoDB" id="205782at2759"/>
<feature type="domain" description="USP" evidence="4">
    <location>
        <begin position="31"/>
        <end position="463"/>
    </location>
</feature>
<feature type="compositionally biased region" description="Low complexity" evidence="3">
    <location>
        <begin position="897"/>
        <end position="918"/>
    </location>
</feature>
<accession>A0A9D3TK16</accession>
<feature type="compositionally biased region" description="Low complexity" evidence="3">
    <location>
        <begin position="667"/>
        <end position="676"/>
    </location>
</feature>
<gene>
    <name evidence="5" type="ORF">MATL_G00015500</name>
</gene>
<proteinExistence type="predicted"/>
<dbReference type="PANTHER" id="PTHR22975">
    <property type="entry name" value="UBIQUITIN SPECIFIC PROTEINASE"/>
    <property type="match status" value="1"/>
</dbReference>
<dbReference type="Gene3D" id="3.90.70.10">
    <property type="entry name" value="Cysteine proteinases"/>
    <property type="match status" value="2"/>
</dbReference>
<feature type="compositionally biased region" description="Low complexity" evidence="3">
    <location>
        <begin position="578"/>
        <end position="588"/>
    </location>
</feature>
<dbReference type="Pfam" id="PF00443">
    <property type="entry name" value="UCH"/>
    <property type="match status" value="1"/>
</dbReference>
<keyword evidence="1" id="KW-0833">Ubl conjugation pathway</keyword>
<evidence type="ECO:0000313" key="6">
    <source>
        <dbReference type="Proteomes" id="UP001046870"/>
    </source>
</evidence>
<feature type="compositionally biased region" description="Pro residues" evidence="3">
    <location>
        <begin position="951"/>
        <end position="973"/>
    </location>
</feature>
<feature type="compositionally biased region" description="Polar residues" evidence="3">
    <location>
        <begin position="1058"/>
        <end position="1075"/>
    </location>
</feature>
<dbReference type="InterPro" id="IPR052398">
    <property type="entry name" value="Ubiquitin_hydrolase_53/54"/>
</dbReference>
<dbReference type="CDD" id="cd02257">
    <property type="entry name" value="Peptidase_C19"/>
    <property type="match status" value="1"/>
</dbReference>
<comment type="caution">
    <text evidence="5">The sequence shown here is derived from an EMBL/GenBank/DDBJ whole genome shotgun (WGS) entry which is preliminary data.</text>
</comment>
<feature type="region of interest" description="Disordered" evidence="3">
    <location>
        <begin position="895"/>
        <end position="928"/>
    </location>
</feature>
<keyword evidence="2" id="KW-0378">Hydrolase</keyword>
<feature type="region of interest" description="Disordered" evidence="3">
    <location>
        <begin position="940"/>
        <end position="1130"/>
    </location>
</feature>
<sequence length="1452" mass="157887">MSWKRNYFASGSSGLHGIFTPRTMTSIAPSKGLINEPGQNSCFLNSALQVLWHLDIFRRSFRQLTTHKCMEDSCIFCALKSIFAQFQFSSEKVLPSDALRSALAKTFQDEQRFQLGIMDDAAECFENLLMRIHFHISDETQEDICTAKHCIPHQKFAMTLFEQCVCNSCGATSDPLPFIQMVHYISTTSLCNQAVRMLECREKPTPDMFGELLRTASTMGDLRNCPEAFPFGECCARDGAPSSLFSTRAPHFFRFSIWDGVGGGRPASVCPPLRVIPSCQGPMPGCARPVPACIPSLSVAGDAGLLSCLGRAELIQSRVVPALSWYSMYLTALEGALMNLSEIICHWGEMVRALSENTIGLVWDSENSDLAEDVIHSLGTCLRLGDLFFRVTDDRAKQSELYLVGMVCYYGKHYSTFFFQTKIRRWMYFDDAHVKEIGPRWKDVVSRCIKGHYQPLLLLYADPRGTPVSSQDVPAHLDLHHCSKAGYDSEDSGREPSISSDTRTDSSTDSYTHWHSHPHHESMASRFSSDSQGTVVCSPDTDRGSQSSMDTSGETLKEQQTPSSGRPLGAVHHSRPLSSSSSSGVGSSEPGMRAQDWEDESTSSESKSSSSGGRYRPTWRPRREALNIDSIFSRDRPRQMGHSSLGATPLQEDAGVQGEGAAGPGPGAASSGGVPERPLPPPPLRGLDPPPRLIQRMESGYESSERNSNSPVSMDMLLNEGPRASSHRDAGVKKPPTSGPSWRSVPKSKSSGAILQDFRAPSWSSSYANLGEGRSELDELQEEVARRARQQELQRKEEKEREAALGFNPKPSKFMDLDELQHQGMGDSLERCLAEADSLLEQSLRLEQGEDLAAALSVCNQAVSKLRLAMHEGRAQTHSRTVAAETKLQKCMRRARGLQQRAQPQPQLQPQPQEQSRPQGPPSEQPGSVQILLTTNQEEDWEVDQDTTHGPPSPLQATPLPPSINLHPDPPTQKSPCAPKFSGPVWKQGERLPLPPLKCRDGAELSSVVQASGPRPRAVSKHNAGSLPVLPLDRWGSEGEGCAQLPPPPSPPAPPPSHQGSAQIPEPSSQSSSRTPPHPAPSDPEERGSGYPVSPAHLTLRAPPQSCPPAPSHSGPGLAPATPACHWSSWSLDRPDSVVAAYHPPTDTHARALPFQDHLSSPWEAARPGPLVTAEGRTENATRYYNSQHALGQGRESPEEQLSELDFLYQASLQATARHPRAQHSVIPPIPGEPAAAVVARKVLSGVAAPGRSRTPTAEIERSVYGEPDCADTPEDQHTVVPRREFQDGDEGPYSAENLRRVSRSLSGTVIGGRPEHLAVSRSFEVTRRSRSFWLCLTGVKLSPDRKGLAGSLGAGFATPTLPSLHQSETFPLTGTTVPPMGSSVGRGELLAPSSRPHAPVCSTPPPCTSDCTFPLRQAGGTTAPGRPSQTADAWGLPWHSLSSPLTPLLLL</sequence>
<feature type="compositionally biased region" description="Polar residues" evidence="3">
    <location>
        <begin position="544"/>
        <end position="564"/>
    </location>
</feature>
<dbReference type="PROSITE" id="PS50235">
    <property type="entry name" value="USP_3"/>
    <property type="match status" value="1"/>
</dbReference>
<protein>
    <recommendedName>
        <fullName evidence="4">USP domain-containing protein</fullName>
    </recommendedName>
</protein>
<evidence type="ECO:0000256" key="1">
    <source>
        <dbReference type="ARBA" id="ARBA00022786"/>
    </source>
</evidence>
<feature type="compositionally biased region" description="Pro residues" evidence="3">
    <location>
        <begin position="677"/>
        <end position="692"/>
    </location>
</feature>
<feature type="compositionally biased region" description="Low complexity" evidence="3">
    <location>
        <begin position="497"/>
        <end position="510"/>
    </location>
</feature>
<feature type="compositionally biased region" description="Pro residues" evidence="3">
    <location>
        <begin position="1045"/>
        <end position="1057"/>
    </location>
</feature>
<evidence type="ECO:0000256" key="2">
    <source>
        <dbReference type="ARBA" id="ARBA00022801"/>
    </source>
</evidence>
<reference evidence="5" key="1">
    <citation type="submission" date="2021-01" db="EMBL/GenBank/DDBJ databases">
        <authorList>
            <person name="Zahm M."/>
            <person name="Roques C."/>
            <person name="Cabau C."/>
            <person name="Klopp C."/>
            <person name="Donnadieu C."/>
            <person name="Jouanno E."/>
            <person name="Lampietro C."/>
            <person name="Louis A."/>
            <person name="Herpin A."/>
            <person name="Echchiki A."/>
            <person name="Berthelot C."/>
            <person name="Parey E."/>
            <person name="Roest-Crollius H."/>
            <person name="Braasch I."/>
            <person name="Postlethwait J."/>
            <person name="Bobe J."/>
            <person name="Montfort J."/>
            <person name="Bouchez O."/>
            <person name="Begum T."/>
            <person name="Mejri S."/>
            <person name="Adams A."/>
            <person name="Chen W.-J."/>
            <person name="Guiguen Y."/>
        </authorList>
    </citation>
    <scope>NUCLEOTIDE SEQUENCE</scope>
    <source>
        <strain evidence="5">YG-15Mar2019-1</strain>
        <tissue evidence="5">Brain</tissue>
    </source>
</reference>
<dbReference type="GO" id="GO:0004843">
    <property type="term" value="F:cysteine-type deubiquitinase activity"/>
    <property type="evidence" value="ECO:0007669"/>
    <property type="project" value="InterPro"/>
</dbReference>
<dbReference type="InterPro" id="IPR028889">
    <property type="entry name" value="USP"/>
</dbReference>
<dbReference type="SUPFAM" id="SSF54001">
    <property type="entry name" value="Cysteine proteinases"/>
    <property type="match status" value="2"/>
</dbReference>